<feature type="transmembrane region" description="Helical" evidence="2">
    <location>
        <begin position="124"/>
        <end position="145"/>
    </location>
</feature>
<proteinExistence type="predicted"/>
<feature type="compositionally biased region" description="Basic and acidic residues" evidence="1">
    <location>
        <begin position="79"/>
        <end position="89"/>
    </location>
</feature>
<dbReference type="Pfam" id="PF06159">
    <property type="entry name" value="TRAPPC13_N"/>
    <property type="match status" value="1"/>
</dbReference>
<protein>
    <recommendedName>
        <fullName evidence="3">Trafficking protein particle complex subunit 13 N-terminal domain-containing protein</fullName>
    </recommendedName>
</protein>
<keyword evidence="5" id="KW-1185">Reference proteome</keyword>
<organism evidence="4 5">
    <name type="scientific">Prorocentrum cordatum</name>
    <dbReference type="NCBI Taxonomy" id="2364126"/>
    <lineage>
        <taxon>Eukaryota</taxon>
        <taxon>Sar</taxon>
        <taxon>Alveolata</taxon>
        <taxon>Dinophyceae</taxon>
        <taxon>Prorocentrales</taxon>
        <taxon>Prorocentraceae</taxon>
        <taxon>Prorocentrum</taxon>
    </lineage>
</organism>
<sequence>MSLTQSFVGEPFTGYLHLSNHGAAKIAGVALKVELSVGTSKHVLFDNSASPIGFIEPGDFFDTVVDHELRAAGIHRPLERSSARARERPGPSGPAAESSRPLSSRPVEQSNFFSCQRAHLDARVLSVCLSICLSVSVFLVGFAMARRSSGPSIGLPLAFLVRLGTWVPFWQKGCRINPTNVIT</sequence>
<evidence type="ECO:0000256" key="2">
    <source>
        <dbReference type="SAM" id="Phobius"/>
    </source>
</evidence>
<evidence type="ECO:0000313" key="4">
    <source>
        <dbReference type="EMBL" id="CAK0805590.1"/>
    </source>
</evidence>
<keyword evidence="2" id="KW-0472">Membrane</keyword>
<evidence type="ECO:0000313" key="5">
    <source>
        <dbReference type="Proteomes" id="UP001189429"/>
    </source>
</evidence>
<name>A0ABN9QK37_9DINO</name>
<gene>
    <name evidence="4" type="ORF">PCOR1329_LOCUS12065</name>
</gene>
<feature type="domain" description="Trafficking protein particle complex subunit 13 N-terminal" evidence="3">
    <location>
        <begin position="5"/>
        <end position="75"/>
    </location>
</feature>
<keyword evidence="2" id="KW-1133">Transmembrane helix</keyword>
<keyword evidence="2" id="KW-0812">Transmembrane</keyword>
<evidence type="ECO:0000259" key="3">
    <source>
        <dbReference type="Pfam" id="PF06159"/>
    </source>
</evidence>
<dbReference type="EMBL" id="CAUYUJ010003503">
    <property type="protein sequence ID" value="CAK0805590.1"/>
    <property type="molecule type" value="Genomic_DNA"/>
</dbReference>
<accession>A0ABN9QK37</accession>
<feature type="region of interest" description="Disordered" evidence="1">
    <location>
        <begin position="79"/>
        <end position="104"/>
    </location>
</feature>
<comment type="caution">
    <text evidence="4">The sequence shown here is derived from an EMBL/GenBank/DDBJ whole genome shotgun (WGS) entry which is preliminary data.</text>
</comment>
<reference evidence="4" key="1">
    <citation type="submission" date="2023-10" db="EMBL/GenBank/DDBJ databases">
        <authorList>
            <person name="Chen Y."/>
            <person name="Shah S."/>
            <person name="Dougan E. K."/>
            <person name="Thang M."/>
            <person name="Chan C."/>
        </authorList>
    </citation>
    <scope>NUCLEOTIDE SEQUENCE [LARGE SCALE GENOMIC DNA]</scope>
</reference>
<dbReference type="InterPro" id="IPR055427">
    <property type="entry name" value="TRAPPC13_N"/>
</dbReference>
<evidence type="ECO:0000256" key="1">
    <source>
        <dbReference type="SAM" id="MobiDB-lite"/>
    </source>
</evidence>
<dbReference type="Proteomes" id="UP001189429">
    <property type="component" value="Unassembled WGS sequence"/>
</dbReference>